<evidence type="ECO:0000313" key="2">
    <source>
        <dbReference type="Proteomes" id="UP000708208"/>
    </source>
</evidence>
<comment type="caution">
    <text evidence="1">The sequence shown here is derived from an EMBL/GenBank/DDBJ whole genome shotgun (WGS) entry which is preliminary data.</text>
</comment>
<gene>
    <name evidence="1" type="ORF">AFUS01_LOCUS17786</name>
</gene>
<protein>
    <submittedName>
        <fullName evidence="1">Uncharacterized protein</fullName>
    </submittedName>
</protein>
<evidence type="ECO:0000313" key="1">
    <source>
        <dbReference type="EMBL" id="CAG7729046.1"/>
    </source>
</evidence>
<dbReference type="AlphaFoldDB" id="A0A8J2K6F7"/>
<organism evidence="1 2">
    <name type="scientific">Allacma fusca</name>
    <dbReference type="NCBI Taxonomy" id="39272"/>
    <lineage>
        <taxon>Eukaryota</taxon>
        <taxon>Metazoa</taxon>
        <taxon>Ecdysozoa</taxon>
        <taxon>Arthropoda</taxon>
        <taxon>Hexapoda</taxon>
        <taxon>Collembola</taxon>
        <taxon>Symphypleona</taxon>
        <taxon>Sminthuridae</taxon>
        <taxon>Allacma</taxon>
    </lineage>
</organism>
<keyword evidence="2" id="KW-1185">Reference proteome</keyword>
<name>A0A8J2K6F7_9HEXA</name>
<sequence length="70" mass="8039">MRSFLNSIFKNSTAVNNSDSDSETESLAISLTRQRSWSTWIFVIESTLQCRLTSASFKILILYFQHKMAS</sequence>
<dbReference type="Proteomes" id="UP000708208">
    <property type="component" value="Unassembled WGS sequence"/>
</dbReference>
<proteinExistence type="predicted"/>
<accession>A0A8J2K6F7</accession>
<reference evidence="1" key="1">
    <citation type="submission" date="2021-06" db="EMBL/GenBank/DDBJ databases">
        <authorList>
            <person name="Hodson N. C."/>
            <person name="Mongue J. A."/>
            <person name="Jaron S. K."/>
        </authorList>
    </citation>
    <scope>NUCLEOTIDE SEQUENCE</scope>
</reference>
<dbReference type="EMBL" id="CAJVCH010172797">
    <property type="protein sequence ID" value="CAG7729046.1"/>
    <property type="molecule type" value="Genomic_DNA"/>
</dbReference>